<evidence type="ECO:0000313" key="2">
    <source>
        <dbReference type="Proteomes" id="UP000316242"/>
    </source>
</evidence>
<name>A0ABQ0RHL5_GLUNI</name>
<comment type="caution">
    <text evidence="1">The sequence shown here is derived from an EMBL/GenBank/DDBJ whole genome shotgun (WGS) entry which is preliminary data.</text>
</comment>
<keyword evidence="2" id="KW-1185">Reference proteome</keyword>
<dbReference type="Proteomes" id="UP000316242">
    <property type="component" value="Unassembled WGS sequence"/>
</dbReference>
<organism evidence="1 2">
    <name type="scientific">Glutamicibacter nicotianae</name>
    <name type="common">Arthrobacter nicotianae</name>
    <dbReference type="NCBI Taxonomy" id="37929"/>
    <lineage>
        <taxon>Bacteria</taxon>
        <taxon>Bacillati</taxon>
        <taxon>Actinomycetota</taxon>
        <taxon>Actinomycetes</taxon>
        <taxon>Micrococcales</taxon>
        <taxon>Micrococcaceae</taxon>
        <taxon>Glutamicibacter</taxon>
    </lineage>
</organism>
<sequence>MSATQIYPCTTPFSPLPELQLDAGNTSPLNARQLRRHLRQLRKHRRHCQCTPQGTSMELAHEHSSLFWGGGFVPTHR</sequence>
<gene>
    <name evidence="1" type="ORF">ANI01nite_05150</name>
</gene>
<proteinExistence type="predicted"/>
<protein>
    <submittedName>
        <fullName evidence="1">Uncharacterized protein</fullName>
    </submittedName>
</protein>
<reference evidence="1 2" key="1">
    <citation type="submission" date="2019-06" db="EMBL/GenBank/DDBJ databases">
        <title>Whole genome shotgun sequence of Glutamicibacter nicotianae NBRC 14234.</title>
        <authorList>
            <person name="Hosoyama A."/>
            <person name="Uohara A."/>
            <person name="Ohji S."/>
            <person name="Ichikawa N."/>
        </authorList>
    </citation>
    <scope>NUCLEOTIDE SEQUENCE [LARGE SCALE GENOMIC DNA]</scope>
    <source>
        <strain evidence="1 2">NBRC 14234</strain>
    </source>
</reference>
<dbReference type="RefSeq" id="WP_141355748.1">
    <property type="nucleotide sequence ID" value="NZ_BAAAWM010000001.1"/>
</dbReference>
<accession>A0ABQ0RHL5</accession>
<dbReference type="EMBL" id="BJNE01000001">
    <property type="protein sequence ID" value="GEC11312.1"/>
    <property type="molecule type" value="Genomic_DNA"/>
</dbReference>
<evidence type="ECO:0000313" key="1">
    <source>
        <dbReference type="EMBL" id="GEC11312.1"/>
    </source>
</evidence>